<dbReference type="AlphaFoldDB" id="A0AAV3UAY8"/>
<dbReference type="InterPro" id="IPR036188">
    <property type="entry name" value="FAD/NAD-bd_sf"/>
</dbReference>
<evidence type="ECO:0000313" key="5">
    <source>
        <dbReference type="Proteomes" id="UP001501729"/>
    </source>
</evidence>
<dbReference type="Proteomes" id="UP001501729">
    <property type="component" value="Unassembled WGS sequence"/>
</dbReference>
<organism evidence="4 5">
    <name type="scientific">Haladaptatus pallidirubidus</name>
    <dbReference type="NCBI Taxonomy" id="1008152"/>
    <lineage>
        <taxon>Archaea</taxon>
        <taxon>Methanobacteriati</taxon>
        <taxon>Methanobacteriota</taxon>
        <taxon>Stenosarchaea group</taxon>
        <taxon>Halobacteria</taxon>
        <taxon>Halobacteriales</taxon>
        <taxon>Haladaptataceae</taxon>
        <taxon>Haladaptatus</taxon>
    </lineage>
</organism>
<dbReference type="InterPro" id="IPR023753">
    <property type="entry name" value="FAD/NAD-binding_dom"/>
</dbReference>
<dbReference type="SUPFAM" id="SSF51905">
    <property type="entry name" value="FAD/NAD(P)-binding domain"/>
    <property type="match status" value="1"/>
</dbReference>
<sequence>MPDVAIIGGGPAGLSAALFTAKNGLDTTVFDTDDTAMHAAHLWNYLGIKSIGGSEYMEIAREQVDEQGAERKQGEEVTGVEKADNGFTITAKSNESDESNEYDAKYVVFTTGRARQVAEAVGCELDDDGTVKTDVDNATTVENAYAAGWTARADKIQAAISVGGGAAAALDILSVEKGRAFHDFDTPEKG</sequence>
<evidence type="ECO:0000256" key="1">
    <source>
        <dbReference type="ARBA" id="ARBA00022630"/>
    </source>
</evidence>
<keyword evidence="2" id="KW-0560">Oxidoreductase</keyword>
<dbReference type="Pfam" id="PF07992">
    <property type="entry name" value="Pyr_redox_2"/>
    <property type="match status" value="1"/>
</dbReference>
<dbReference type="PRINTS" id="PR00469">
    <property type="entry name" value="PNDRDTASEII"/>
</dbReference>
<evidence type="ECO:0000259" key="3">
    <source>
        <dbReference type="Pfam" id="PF07992"/>
    </source>
</evidence>
<protein>
    <recommendedName>
        <fullName evidence="3">FAD/NAD(P)-binding domain-containing protein</fullName>
    </recommendedName>
</protein>
<dbReference type="GO" id="GO:0016491">
    <property type="term" value="F:oxidoreductase activity"/>
    <property type="evidence" value="ECO:0007669"/>
    <property type="project" value="UniProtKB-KW"/>
</dbReference>
<evidence type="ECO:0000256" key="2">
    <source>
        <dbReference type="ARBA" id="ARBA00023002"/>
    </source>
</evidence>
<dbReference type="PRINTS" id="PR00368">
    <property type="entry name" value="FADPNR"/>
</dbReference>
<gene>
    <name evidence="4" type="ORF">GCM10025751_01740</name>
</gene>
<comment type="caution">
    <text evidence="4">The sequence shown here is derived from an EMBL/GenBank/DDBJ whole genome shotgun (WGS) entry which is preliminary data.</text>
</comment>
<dbReference type="Gene3D" id="3.50.50.60">
    <property type="entry name" value="FAD/NAD(P)-binding domain"/>
    <property type="match status" value="1"/>
</dbReference>
<proteinExistence type="predicted"/>
<dbReference type="EMBL" id="BAABKX010000001">
    <property type="protein sequence ID" value="GAA5040704.1"/>
    <property type="molecule type" value="Genomic_DNA"/>
</dbReference>
<reference evidence="4 5" key="1">
    <citation type="journal article" date="2019" name="Int. J. Syst. Evol. Microbiol.">
        <title>The Global Catalogue of Microorganisms (GCM) 10K type strain sequencing project: providing services to taxonomists for standard genome sequencing and annotation.</title>
        <authorList>
            <consortium name="The Broad Institute Genomics Platform"/>
            <consortium name="The Broad Institute Genome Sequencing Center for Infectious Disease"/>
            <person name="Wu L."/>
            <person name="Ma J."/>
        </authorList>
    </citation>
    <scope>NUCLEOTIDE SEQUENCE [LARGE SCALE GENOMIC DNA]</scope>
    <source>
        <strain evidence="4 5">JCM 17504</strain>
    </source>
</reference>
<feature type="domain" description="FAD/NAD(P)-binding" evidence="3">
    <location>
        <begin position="3"/>
        <end position="112"/>
    </location>
</feature>
<dbReference type="GeneID" id="68614869"/>
<keyword evidence="5" id="KW-1185">Reference proteome</keyword>
<accession>A0AAV3UAY8</accession>
<name>A0AAV3UAY8_9EURY</name>
<dbReference type="RefSeq" id="WP_227774840.1">
    <property type="nucleotide sequence ID" value="NZ_BAABKX010000001.1"/>
</dbReference>
<evidence type="ECO:0000313" key="4">
    <source>
        <dbReference type="EMBL" id="GAA5040704.1"/>
    </source>
</evidence>
<keyword evidence="1" id="KW-0285">Flavoprotein</keyword>
<dbReference type="InterPro" id="IPR050097">
    <property type="entry name" value="Ferredoxin-NADP_redctase_2"/>
</dbReference>
<dbReference type="PANTHER" id="PTHR48105">
    <property type="entry name" value="THIOREDOXIN REDUCTASE 1-RELATED-RELATED"/>
    <property type="match status" value="1"/>
</dbReference>